<sequence>MDSDSDYITSYSVDERIAEAIELSKKAKEELNREIDVRRKESKKAKEELNREIDVRRKESLEQYYNENCNDETSIFNQKGLRFVEFGHEKVKFTFRKFLRYRRSYWVLRRDTFPANYKVRIYDLFYKKDPSFSVDDEKLIPVLYNIYKILVDWSKEHQEFRHKRYEQYKAGVDIDLHSEEEELFLTPDEIRDRHEKRDRILQRMLPPNSD</sequence>
<organism evidence="2 3">
    <name type="scientific">Popillia japonica</name>
    <name type="common">Japanese beetle</name>
    <dbReference type="NCBI Taxonomy" id="7064"/>
    <lineage>
        <taxon>Eukaryota</taxon>
        <taxon>Metazoa</taxon>
        <taxon>Ecdysozoa</taxon>
        <taxon>Arthropoda</taxon>
        <taxon>Hexapoda</taxon>
        <taxon>Insecta</taxon>
        <taxon>Pterygota</taxon>
        <taxon>Neoptera</taxon>
        <taxon>Endopterygota</taxon>
        <taxon>Coleoptera</taxon>
        <taxon>Polyphaga</taxon>
        <taxon>Scarabaeiformia</taxon>
        <taxon>Scarabaeidae</taxon>
        <taxon>Rutelinae</taxon>
        <taxon>Popillia</taxon>
    </lineage>
</organism>
<dbReference type="EMBL" id="JASPKY010000039">
    <property type="protein sequence ID" value="KAK9746586.1"/>
    <property type="molecule type" value="Genomic_DNA"/>
</dbReference>
<evidence type="ECO:0000313" key="2">
    <source>
        <dbReference type="EMBL" id="KAK9746586.1"/>
    </source>
</evidence>
<comment type="caution">
    <text evidence="2">The sequence shown here is derived from an EMBL/GenBank/DDBJ whole genome shotgun (WGS) entry which is preliminary data.</text>
</comment>
<dbReference type="AlphaFoldDB" id="A0AAW1MK06"/>
<keyword evidence="3" id="KW-1185">Reference proteome</keyword>
<gene>
    <name evidence="2" type="ORF">QE152_g6047</name>
</gene>
<reference evidence="2 3" key="1">
    <citation type="journal article" date="2024" name="BMC Genomics">
        <title>De novo assembly and annotation of Popillia japonica's genome with initial clues to its potential as an invasive pest.</title>
        <authorList>
            <person name="Cucini C."/>
            <person name="Boschi S."/>
            <person name="Funari R."/>
            <person name="Cardaioli E."/>
            <person name="Iannotti N."/>
            <person name="Marturano G."/>
            <person name="Paoli F."/>
            <person name="Bruttini M."/>
            <person name="Carapelli A."/>
            <person name="Frati F."/>
            <person name="Nardi F."/>
        </authorList>
    </citation>
    <scope>NUCLEOTIDE SEQUENCE [LARGE SCALE GENOMIC DNA]</scope>
    <source>
        <strain evidence="2">DMR45628</strain>
    </source>
</reference>
<proteinExistence type="predicted"/>
<evidence type="ECO:0000256" key="1">
    <source>
        <dbReference type="SAM" id="Coils"/>
    </source>
</evidence>
<evidence type="ECO:0000313" key="3">
    <source>
        <dbReference type="Proteomes" id="UP001458880"/>
    </source>
</evidence>
<protein>
    <submittedName>
        <fullName evidence="2">Uncharacterized protein</fullName>
    </submittedName>
</protein>
<name>A0AAW1MK06_POPJA</name>
<accession>A0AAW1MK06</accession>
<keyword evidence="1" id="KW-0175">Coiled coil</keyword>
<dbReference type="Proteomes" id="UP001458880">
    <property type="component" value="Unassembled WGS sequence"/>
</dbReference>
<feature type="coiled-coil region" evidence="1">
    <location>
        <begin position="21"/>
        <end position="59"/>
    </location>
</feature>